<dbReference type="OrthoDB" id="9151676at2"/>
<dbReference type="SUPFAM" id="SSF52266">
    <property type="entry name" value="SGNH hydrolase"/>
    <property type="match status" value="1"/>
</dbReference>
<dbReference type="Pfam" id="PF13472">
    <property type="entry name" value="Lipase_GDSL_2"/>
    <property type="match status" value="1"/>
</dbReference>
<sequence length="397" mass="43603">MSWLLPAPIARVLTGLWLSQSPHSWRHRVIADDEPFVNTPGSDPDRVFMIGDGIASGRGVVTHALGLPGYLARSLSRITGRATDVELAVHPEMTVTSSLAALEDIDLLRFDVILLFVGHREVLGLMPVDRWVAHLHALLAEMQRRTSADTQIFVLSIPTFERKTPLPPVLARRIDAHAAALNAATADMVTEPNVTVLSPSGEDDFEPETSDLYEQWADEMAFHIAKRLDPDRVPIGDVEATEEARRRALMALQATMIGTDAVLDGITETARRVFGAPIAAITFIGEDSQTTRAVSGAVIDERPRAGSFCDVTIRRSAHHIVEDTRADSRFAHYAVSGEDPSIRFYAGFPITSPDGHRVGALCIMDERPRRFSRQEMKLLSTLTELAESHLWRAPGGA</sequence>
<dbReference type="InterPro" id="IPR029016">
    <property type="entry name" value="GAF-like_dom_sf"/>
</dbReference>
<proteinExistence type="predicted"/>
<dbReference type="Proteomes" id="UP000274909">
    <property type="component" value="Unassembled WGS sequence"/>
</dbReference>
<dbReference type="SUPFAM" id="SSF55781">
    <property type="entry name" value="GAF domain-like"/>
    <property type="match status" value="1"/>
</dbReference>
<dbReference type="EMBL" id="RZGZ01000007">
    <property type="protein sequence ID" value="RUQ96899.1"/>
    <property type="molecule type" value="Genomic_DNA"/>
</dbReference>
<reference evidence="2 3" key="1">
    <citation type="submission" date="2018-12" db="EMBL/GenBank/DDBJ databases">
        <authorList>
            <person name="Li F."/>
        </authorList>
    </citation>
    <scope>NUCLEOTIDE SEQUENCE [LARGE SCALE GENOMIC DNA]</scope>
    <source>
        <strain evidence="2 3">EGI 6500705</strain>
    </source>
</reference>
<feature type="domain" description="GAF" evidence="1">
    <location>
        <begin position="258"/>
        <end position="395"/>
    </location>
</feature>
<accession>A0A433JMN7</accession>
<evidence type="ECO:0000313" key="3">
    <source>
        <dbReference type="Proteomes" id="UP000274909"/>
    </source>
</evidence>
<dbReference type="Gene3D" id="3.30.450.40">
    <property type="match status" value="1"/>
</dbReference>
<dbReference type="AlphaFoldDB" id="A0A433JMN7"/>
<dbReference type="InterPro" id="IPR036514">
    <property type="entry name" value="SGNH_hydro_sf"/>
</dbReference>
<evidence type="ECO:0000259" key="1">
    <source>
        <dbReference type="SMART" id="SM00065"/>
    </source>
</evidence>
<evidence type="ECO:0000313" key="2">
    <source>
        <dbReference type="EMBL" id="RUQ96899.1"/>
    </source>
</evidence>
<protein>
    <submittedName>
        <fullName evidence="2">GAF domain-containing protein</fullName>
    </submittedName>
</protein>
<gene>
    <name evidence="2" type="ORF">ELQ94_16760</name>
</gene>
<name>A0A433JMN7_9MICO</name>
<keyword evidence="3" id="KW-1185">Reference proteome</keyword>
<dbReference type="PANTHER" id="PTHR43102">
    <property type="entry name" value="SLR1143 PROTEIN"/>
    <property type="match status" value="1"/>
</dbReference>
<dbReference type="RefSeq" id="WP_127051528.1">
    <property type="nucleotide sequence ID" value="NZ_RZGZ01000007.1"/>
</dbReference>
<dbReference type="InterPro" id="IPR013830">
    <property type="entry name" value="SGNH_hydro"/>
</dbReference>
<dbReference type="InterPro" id="IPR003018">
    <property type="entry name" value="GAF"/>
</dbReference>
<organism evidence="2 3">
    <name type="scientific">Labedella endophytica</name>
    <dbReference type="NCBI Taxonomy" id="1523160"/>
    <lineage>
        <taxon>Bacteria</taxon>
        <taxon>Bacillati</taxon>
        <taxon>Actinomycetota</taxon>
        <taxon>Actinomycetes</taxon>
        <taxon>Micrococcales</taxon>
        <taxon>Microbacteriaceae</taxon>
        <taxon>Labedella</taxon>
    </lineage>
</organism>
<dbReference type="SMART" id="SM00065">
    <property type="entry name" value="GAF"/>
    <property type="match status" value="1"/>
</dbReference>
<dbReference type="Gene3D" id="3.40.50.1110">
    <property type="entry name" value="SGNH hydrolase"/>
    <property type="match status" value="1"/>
</dbReference>
<dbReference type="PANTHER" id="PTHR43102:SF2">
    <property type="entry name" value="GAF DOMAIN-CONTAINING PROTEIN"/>
    <property type="match status" value="1"/>
</dbReference>
<comment type="caution">
    <text evidence="2">The sequence shown here is derived from an EMBL/GenBank/DDBJ whole genome shotgun (WGS) entry which is preliminary data.</text>
</comment>
<dbReference type="Pfam" id="PF01590">
    <property type="entry name" value="GAF"/>
    <property type="match status" value="1"/>
</dbReference>